<name>A0A9Q0BKU0_9MUSC</name>
<organism evidence="2 3">
    <name type="scientific">Drosophila gunungcola</name>
    <name type="common">fruit fly</name>
    <dbReference type="NCBI Taxonomy" id="103775"/>
    <lineage>
        <taxon>Eukaryota</taxon>
        <taxon>Metazoa</taxon>
        <taxon>Ecdysozoa</taxon>
        <taxon>Arthropoda</taxon>
        <taxon>Hexapoda</taxon>
        <taxon>Insecta</taxon>
        <taxon>Pterygota</taxon>
        <taxon>Neoptera</taxon>
        <taxon>Endopterygota</taxon>
        <taxon>Diptera</taxon>
        <taxon>Brachycera</taxon>
        <taxon>Muscomorpha</taxon>
        <taxon>Ephydroidea</taxon>
        <taxon>Drosophilidae</taxon>
        <taxon>Drosophila</taxon>
        <taxon>Sophophora</taxon>
    </lineage>
</organism>
<keyword evidence="3" id="KW-1185">Reference proteome</keyword>
<dbReference type="SUPFAM" id="SSF81383">
    <property type="entry name" value="F-box domain"/>
    <property type="match status" value="1"/>
</dbReference>
<accession>A0A9Q0BKU0</accession>
<comment type="caution">
    <text evidence="2">The sequence shown here is derived from an EMBL/GenBank/DDBJ whole genome shotgun (WGS) entry which is preliminary data.</text>
</comment>
<dbReference type="InterPro" id="IPR001810">
    <property type="entry name" value="F-box_dom"/>
</dbReference>
<dbReference type="Proteomes" id="UP001059596">
    <property type="component" value="Unassembled WGS sequence"/>
</dbReference>
<dbReference type="InterPro" id="IPR032675">
    <property type="entry name" value="LRR_dom_sf"/>
</dbReference>
<evidence type="ECO:0000259" key="1">
    <source>
        <dbReference type="Pfam" id="PF00646"/>
    </source>
</evidence>
<gene>
    <name evidence="2" type="ORF">M5D96_011303</name>
</gene>
<dbReference type="InterPro" id="IPR036047">
    <property type="entry name" value="F-box-like_dom_sf"/>
</dbReference>
<evidence type="ECO:0000313" key="3">
    <source>
        <dbReference type="Proteomes" id="UP001059596"/>
    </source>
</evidence>
<dbReference type="EMBL" id="JAMKOV010000028">
    <property type="protein sequence ID" value="KAI8035872.1"/>
    <property type="molecule type" value="Genomic_DNA"/>
</dbReference>
<dbReference type="SUPFAM" id="SSF52047">
    <property type="entry name" value="RNI-like"/>
    <property type="match status" value="1"/>
</dbReference>
<evidence type="ECO:0000313" key="2">
    <source>
        <dbReference type="EMBL" id="KAI8035872.1"/>
    </source>
</evidence>
<feature type="domain" description="F-box" evidence="1">
    <location>
        <begin position="47"/>
        <end position="79"/>
    </location>
</feature>
<dbReference type="AlphaFoldDB" id="A0A9Q0BKU0"/>
<dbReference type="Pfam" id="PF00646">
    <property type="entry name" value="F-box"/>
    <property type="match status" value="1"/>
</dbReference>
<dbReference type="Gene3D" id="3.80.10.10">
    <property type="entry name" value="Ribonuclease Inhibitor"/>
    <property type="match status" value="1"/>
</dbReference>
<sequence>MPHPRALMSTHMLNGVIFMVQPSDSWEQPDAYGTPEEEVNHQGPSPILALNDDCLEHIMAKLGLQDRLRFARSCLRFRASFQASASLHTSLDLSQFRGLTVWDIRDFFQLFGAHIQTMTGVFKTDHSERLAEFIRDYCSSLRSMQVICNPQLGLHLHTMIANKSQLEELQLSNSDIDDEALFDLQDLINLRKLNLSRGTLTGYTLDKLPISVEELVLDECPYLSDTYLTDMCLRLPKLRKLSIRNVLKSSFRIFETMEKESSCPSLEVLRITIA</sequence>
<protein>
    <recommendedName>
        <fullName evidence="1">F-box domain-containing protein</fullName>
    </recommendedName>
</protein>
<reference evidence="2" key="1">
    <citation type="journal article" date="2023" name="Genome Biol. Evol.">
        <title>Long-read-based Genome Assembly of Drosophila gunungcola Reveals Fewer Chemosensory Genes in Flower-breeding Species.</title>
        <authorList>
            <person name="Negi A."/>
            <person name="Liao B.Y."/>
            <person name="Yeh S.D."/>
        </authorList>
    </citation>
    <scope>NUCLEOTIDE SEQUENCE</scope>
    <source>
        <strain evidence="2">Sukarami</strain>
    </source>
</reference>
<proteinExistence type="predicted"/>